<accession>A0ABN3Q4F9</accession>
<keyword evidence="2" id="KW-1133">Transmembrane helix</keyword>
<protein>
    <recommendedName>
        <fullName evidence="5">Cobalt transporter</fullName>
    </recommendedName>
</protein>
<feature type="transmembrane region" description="Helical" evidence="2">
    <location>
        <begin position="34"/>
        <end position="52"/>
    </location>
</feature>
<comment type="caution">
    <text evidence="3">The sequence shown here is derived from an EMBL/GenBank/DDBJ whole genome shotgun (WGS) entry which is preliminary data.</text>
</comment>
<sequence>MSPHIAHSTPTAASGAGTADPAAVHSATVRTRDWLIVAAAAIVALIALYAVFVDNGNLVSATGNYLHEFSHDGRHLFGAPCH</sequence>
<keyword evidence="2" id="KW-0812">Transmembrane</keyword>
<name>A0ABN3Q4F9_9ACTN</name>
<proteinExistence type="predicted"/>
<evidence type="ECO:0000256" key="2">
    <source>
        <dbReference type="SAM" id="Phobius"/>
    </source>
</evidence>
<dbReference type="EMBL" id="BAAARJ010000009">
    <property type="protein sequence ID" value="GAA2615786.1"/>
    <property type="molecule type" value="Genomic_DNA"/>
</dbReference>
<evidence type="ECO:0000313" key="4">
    <source>
        <dbReference type="Proteomes" id="UP001501447"/>
    </source>
</evidence>
<gene>
    <name evidence="3" type="ORF">GCM10009863_31890</name>
</gene>
<evidence type="ECO:0000256" key="1">
    <source>
        <dbReference type="SAM" id="MobiDB-lite"/>
    </source>
</evidence>
<dbReference type="RefSeq" id="WP_344566424.1">
    <property type="nucleotide sequence ID" value="NZ_BAAARJ010000009.1"/>
</dbReference>
<dbReference type="Proteomes" id="UP001501447">
    <property type="component" value="Unassembled WGS sequence"/>
</dbReference>
<keyword evidence="2" id="KW-0472">Membrane</keyword>
<evidence type="ECO:0008006" key="5">
    <source>
        <dbReference type="Google" id="ProtNLM"/>
    </source>
</evidence>
<evidence type="ECO:0000313" key="3">
    <source>
        <dbReference type="EMBL" id="GAA2615786.1"/>
    </source>
</evidence>
<reference evidence="3 4" key="1">
    <citation type="journal article" date="2019" name="Int. J. Syst. Evol. Microbiol.">
        <title>The Global Catalogue of Microorganisms (GCM) 10K type strain sequencing project: providing services to taxonomists for standard genome sequencing and annotation.</title>
        <authorList>
            <consortium name="The Broad Institute Genomics Platform"/>
            <consortium name="The Broad Institute Genome Sequencing Center for Infectious Disease"/>
            <person name="Wu L."/>
            <person name="Ma J."/>
        </authorList>
    </citation>
    <scope>NUCLEOTIDE SEQUENCE [LARGE SCALE GENOMIC DNA]</scope>
    <source>
        <strain evidence="3 4">JCM 16373</strain>
    </source>
</reference>
<organism evidence="3 4">
    <name type="scientific">Streptomyces axinellae</name>
    <dbReference type="NCBI Taxonomy" id="552788"/>
    <lineage>
        <taxon>Bacteria</taxon>
        <taxon>Bacillati</taxon>
        <taxon>Actinomycetota</taxon>
        <taxon>Actinomycetes</taxon>
        <taxon>Kitasatosporales</taxon>
        <taxon>Streptomycetaceae</taxon>
        <taxon>Streptomyces</taxon>
    </lineage>
</organism>
<feature type="region of interest" description="Disordered" evidence="1">
    <location>
        <begin position="1"/>
        <end position="20"/>
    </location>
</feature>
<keyword evidence="4" id="KW-1185">Reference proteome</keyword>